<accession>A0AAV9FF04</accession>
<keyword evidence="2" id="KW-1185">Reference proteome</keyword>
<comment type="caution">
    <text evidence="1">The sequence shown here is derived from an EMBL/GenBank/DDBJ whole genome shotgun (WGS) entry which is preliminary data.</text>
</comment>
<dbReference type="Proteomes" id="UP001180020">
    <property type="component" value="Unassembled WGS sequence"/>
</dbReference>
<evidence type="ECO:0000313" key="1">
    <source>
        <dbReference type="EMBL" id="KAK1323003.1"/>
    </source>
</evidence>
<name>A0AAV9FF04_ACOCL</name>
<dbReference type="AlphaFoldDB" id="A0AAV9FF04"/>
<reference evidence="1" key="2">
    <citation type="submission" date="2023-06" db="EMBL/GenBank/DDBJ databases">
        <authorList>
            <person name="Ma L."/>
            <person name="Liu K.-W."/>
            <person name="Li Z."/>
            <person name="Hsiao Y.-Y."/>
            <person name="Qi Y."/>
            <person name="Fu T."/>
            <person name="Tang G."/>
            <person name="Zhang D."/>
            <person name="Sun W.-H."/>
            <person name="Liu D.-K."/>
            <person name="Li Y."/>
            <person name="Chen G.-Z."/>
            <person name="Liu X.-D."/>
            <person name="Liao X.-Y."/>
            <person name="Jiang Y.-T."/>
            <person name="Yu X."/>
            <person name="Hao Y."/>
            <person name="Huang J."/>
            <person name="Zhao X.-W."/>
            <person name="Ke S."/>
            <person name="Chen Y.-Y."/>
            <person name="Wu W.-L."/>
            <person name="Hsu J.-L."/>
            <person name="Lin Y.-F."/>
            <person name="Huang M.-D."/>
            <person name="Li C.-Y."/>
            <person name="Huang L."/>
            <person name="Wang Z.-W."/>
            <person name="Zhao X."/>
            <person name="Zhong W.-Y."/>
            <person name="Peng D.-H."/>
            <person name="Ahmad S."/>
            <person name="Lan S."/>
            <person name="Zhang J.-S."/>
            <person name="Tsai W.-C."/>
            <person name="Van De Peer Y."/>
            <person name="Liu Z.-J."/>
        </authorList>
    </citation>
    <scope>NUCLEOTIDE SEQUENCE</scope>
    <source>
        <strain evidence="1">CP</strain>
        <tissue evidence="1">Leaves</tissue>
    </source>
</reference>
<gene>
    <name evidence="1" type="ORF">QJS10_CPA02g01231</name>
</gene>
<proteinExistence type="predicted"/>
<organism evidence="1 2">
    <name type="scientific">Acorus calamus</name>
    <name type="common">Sweet flag</name>
    <dbReference type="NCBI Taxonomy" id="4465"/>
    <lineage>
        <taxon>Eukaryota</taxon>
        <taxon>Viridiplantae</taxon>
        <taxon>Streptophyta</taxon>
        <taxon>Embryophyta</taxon>
        <taxon>Tracheophyta</taxon>
        <taxon>Spermatophyta</taxon>
        <taxon>Magnoliopsida</taxon>
        <taxon>Liliopsida</taxon>
        <taxon>Acoraceae</taxon>
        <taxon>Acorus</taxon>
    </lineage>
</organism>
<protein>
    <submittedName>
        <fullName evidence="1">Uncharacterized protein</fullName>
    </submittedName>
</protein>
<reference evidence="1" key="1">
    <citation type="journal article" date="2023" name="Nat. Commun.">
        <title>Diploid and tetraploid genomes of Acorus and the evolution of monocots.</title>
        <authorList>
            <person name="Ma L."/>
            <person name="Liu K.W."/>
            <person name="Li Z."/>
            <person name="Hsiao Y.Y."/>
            <person name="Qi Y."/>
            <person name="Fu T."/>
            <person name="Tang G.D."/>
            <person name="Zhang D."/>
            <person name="Sun W.H."/>
            <person name="Liu D.K."/>
            <person name="Li Y."/>
            <person name="Chen G.Z."/>
            <person name="Liu X.D."/>
            <person name="Liao X.Y."/>
            <person name="Jiang Y.T."/>
            <person name="Yu X."/>
            <person name="Hao Y."/>
            <person name="Huang J."/>
            <person name="Zhao X.W."/>
            <person name="Ke S."/>
            <person name="Chen Y.Y."/>
            <person name="Wu W.L."/>
            <person name="Hsu J.L."/>
            <person name="Lin Y.F."/>
            <person name="Huang M.D."/>
            <person name="Li C.Y."/>
            <person name="Huang L."/>
            <person name="Wang Z.W."/>
            <person name="Zhao X."/>
            <person name="Zhong W.Y."/>
            <person name="Peng D.H."/>
            <person name="Ahmad S."/>
            <person name="Lan S."/>
            <person name="Zhang J.S."/>
            <person name="Tsai W.C."/>
            <person name="Van de Peer Y."/>
            <person name="Liu Z.J."/>
        </authorList>
    </citation>
    <scope>NUCLEOTIDE SEQUENCE</scope>
    <source>
        <strain evidence="1">CP</strain>
    </source>
</reference>
<evidence type="ECO:0000313" key="2">
    <source>
        <dbReference type="Proteomes" id="UP001180020"/>
    </source>
</evidence>
<sequence length="74" mass="8762">MSYPYRYELFKRIDESSRKEKYVILATFPHQPTVDEINDAFQGRPRLEIEITFAVEVKSKYVCSQTNNIGYEHA</sequence>
<dbReference type="EMBL" id="JAUJYO010000002">
    <property type="protein sequence ID" value="KAK1323003.1"/>
    <property type="molecule type" value="Genomic_DNA"/>
</dbReference>